<evidence type="ECO:0000313" key="1">
    <source>
        <dbReference type="EMBL" id="GFG72748.1"/>
    </source>
</evidence>
<dbReference type="RefSeq" id="WP_163753253.1">
    <property type="nucleotide sequence ID" value="NZ_BLKW01000002.1"/>
</dbReference>
<protein>
    <recommendedName>
        <fullName evidence="3">IS630 family transposase</fullName>
    </recommendedName>
</protein>
<sequence>MGLNHDDDRCGAMTYLAAYDVQRGKVFGRCNDTTGFHAFTRLVDQVMTQEPYKSADRVFWVVDNGSSHRGQAAIDRLAARYPNAIMVHTRCRRLGSTKSRSTTDVRSSSEAVIRGCGTGCFGLASTT</sequence>
<evidence type="ECO:0008006" key="3">
    <source>
        <dbReference type="Google" id="ProtNLM"/>
    </source>
</evidence>
<accession>A0A7I9XSK0</accession>
<evidence type="ECO:0000313" key="2">
    <source>
        <dbReference type="Proteomes" id="UP000465361"/>
    </source>
</evidence>
<keyword evidence="2" id="KW-1185">Reference proteome</keyword>
<proteinExistence type="predicted"/>
<comment type="caution">
    <text evidence="1">The sequence shown here is derived from an EMBL/GenBank/DDBJ whole genome shotgun (WGS) entry which is preliminary data.</text>
</comment>
<name>A0A7I9XSK0_9MYCO</name>
<organism evidence="1 2">
    <name type="scientific">Mycobacterium botniense</name>
    <dbReference type="NCBI Taxonomy" id="84962"/>
    <lineage>
        <taxon>Bacteria</taxon>
        <taxon>Bacillati</taxon>
        <taxon>Actinomycetota</taxon>
        <taxon>Actinomycetes</taxon>
        <taxon>Mycobacteriales</taxon>
        <taxon>Mycobacteriaceae</taxon>
        <taxon>Mycobacterium</taxon>
    </lineage>
</organism>
<dbReference type="AlphaFoldDB" id="A0A7I9XSK0"/>
<dbReference type="Proteomes" id="UP000465361">
    <property type="component" value="Unassembled WGS sequence"/>
</dbReference>
<reference evidence="1 2" key="1">
    <citation type="journal article" date="2019" name="Emerg. Microbes Infect.">
        <title>Comprehensive subspecies identification of 175 nontuberculous mycobacteria species based on 7547 genomic profiles.</title>
        <authorList>
            <person name="Matsumoto Y."/>
            <person name="Kinjo T."/>
            <person name="Motooka D."/>
            <person name="Nabeya D."/>
            <person name="Jung N."/>
            <person name="Uechi K."/>
            <person name="Horii T."/>
            <person name="Iida T."/>
            <person name="Fujita J."/>
            <person name="Nakamura S."/>
        </authorList>
    </citation>
    <scope>NUCLEOTIDE SEQUENCE [LARGE SCALE GENOMIC DNA]</scope>
    <source>
        <strain evidence="1 2">JCM 17322</strain>
    </source>
</reference>
<dbReference type="EMBL" id="BLKW01000002">
    <property type="protein sequence ID" value="GFG72748.1"/>
    <property type="molecule type" value="Genomic_DNA"/>
</dbReference>
<gene>
    <name evidence="1" type="ORF">MBOT_01130</name>
</gene>